<dbReference type="Proteomes" id="UP001176521">
    <property type="component" value="Unassembled WGS sequence"/>
</dbReference>
<gene>
    <name evidence="2" type="ORF">OC842_005795</name>
</gene>
<protein>
    <submittedName>
        <fullName evidence="2">Uncharacterized protein</fullName>
    </submittedName>
</protein>
<feature type="compositionally biased region" description="Low complexity" evidence="1">
    <location>
        <begin position="117"/>
        <end position="133"/>
    </location>
</feature>
<evidence type="ECO:0000256" key="1">
    <source>
        <dbReference type="SAM" id="MobiDB-lite"/>
    </source>
</evidence>
<comment type="caution">
    <text evidence="2">The sequence shown here is derived from an EMBL/GenBank/DDBJ whole genome shotgun (WGS) entry which is preliminary data.</text>
</comment>
<dbReference type="EMBL" id="JAPDMQ010000444">
    <property type="protein sequence ID" value="KAK0524566.1"/>
    <property type="molecule type" value="Genomic_DNA"/>
</dbReference>
<accession>A0AAN6JI58</accession>
<evidence type="ECO:0000313" key="2">
    <source>
        <dbReference type="EMBL" id="KAK0524566.1"/>
    </source>
</evidence>
<proteinExistence type="predicted"/>
<feature type="compositionally biased region" description="Polar residues" evidence="1">
    <location>
        <begin position="144"/>
        <end position="161"/>
    </location>
</feature>
<evidence type="ECO:0000313" key="3">
    <source>
        <dbReference type="Proteomes" id="UP001176521"/>
    </source>
</evidence>
<name>A0AAN6JI58_9BASI</name>
<keyword evidence="3" id="KW-1185">Reference proteome</keyword>
<reference evidence="2" key="1">
    <citation type="journal article" date="2023" name="PhytoFront">
        <title>Draft Genome Resources of Seven Strains of Tilletia horrida, Causal Agent of Kernel Smut of Rice.</title>
        <authorList>
            <person name="Khanal S."/>
            <person name="Antony Babu S."/>
            <person name="Zhou X.G."/>
        </authorList>
    </citation>
    <scope>NUCLEOTIDE SEQUENCE</scope>
    <source>
        <strain evidence="2">TX3</strain>
    </source>
</reference>
<dbReference type="AlphaFoldDB" id="A0AAN6JI58"/>
<organism evidence="2 3">
    <name type="scientific">Tilletia horrida</name>
    <dbReference type="NCBI Taxonomy" id="155126"/>
    <lineage>
        <taxon>Eukaryota</taxon>
        <taxon>Fungi</taxon>
        <taxon>Dikarya</taxon>
        <taxon>Basidiomycota</taxon>
        <taxon>Ustilaginomycotina</taxon>
        <taxon>Exobasidiomycetes</taxon>
        <taxon>Tilletiales</taxon>
        <taxon>Tilletiaceae</taxon>
        <taxon>Tilletia</taxon>
    </lineage>
</organism>
<feature type="region of interest" description="Disordered" evidence="1">
    <location>
        <begin position="117"/>
        <end position="181"/>
    </location>
</feature>
<sequence>MGPLTAQQQAALQAAECAIKSALTHYRDLALSAGVRVDLADLLWRLDRSLPSTLYRPIGPEPESPSFPRRCLECGSIGIPRWCLTPQGDAWYCDNCQPDAQQSVECQVSSPTASVVVNASSSDPDSSPSPVRSLIPLTDPPTPRTQLADQAQRMTLSSSSLSDHKDEEEVAMALCGPNDTD</sequence>